<reference evidence="1 2" key="1">
    <citation type="submission" date="2020-01" db="EMBL/GenBank/DDBJ databases">
        <title>The draft genome sequence of Corallococcus exiguus DSM 14696.</title>
        <authorList>
            <person name="Zhang X."/>
            <person name="Zhu H."/>
        </authorList>
    </citation>
    <scope>NUCLEOTIDE SEQUENCE [LARGE SCALE GENOMIC DNA]</scope>
    <source>
        <strain evidence="1 2">DSM 14696</strain>
    </source>
</reference>
<evidence type="ECO:0000313" key="1">
    <source>
        <dbReference type="EMBL" id="NBC46376.1"/>
    </source>
</evidence>
<dbReference type="EMBL" id="JAAAPK010000030">
    <property type="protein sequence ID" value="NBC46376.1"/>
    <property type="molecule type" value="Genomic_DNA"/>
</dbReference>
<dbReference type="SUPFAM" id="SSF88659">
    <property type="entry name" value="Sigma3 and sigma4 domains of RNA polymerase sigma factors"/>
    <property type="match status" value="1"/>
</dbReference>
<name>A0A7X4YJE2_9BACT</name>
<accession>A0A7X4YJE2</accession>
<protein>
    <submittedName>
        <fullName evidence="1">RNA polymerase subunit sigma-70</fullName>
    </submittedName>
</protein>
<dbReference type="InterPro" id="IPR011745">
    <property type="entry name" value="RNA_pol_sigma70_MYXXA"/>
</dbReference>
<dbReference type="Proteomes" id="UP000537825">
    <property type="component" value="Unassembled WGS sequence"/>
</dbReference>
<evidence type="ECO:0000313" key="2">
    <source>
        <dbReference type="Proteomes" id="UP000537825"/>
    </source>
</evidence>
<dbReference type="NCBIfam" id="TIGR03001">
    <property type="entry name" value="Sig-70_gmx1"/>
    <property type="match status" value="1"/>
</dbReference>
<keyword evidence="2" id="KW-1185">Reference proteome</keyword>
<organism evidence="1 2">
    <name type="scientific">Corallococcus exiguus</name>
    <dbReference type="NCBI Taxonomy" id="83462"/>
    <lineage>
        <taxon>Bacteria</taxon>
        <taxon>Pseudomonadati</taxon>
        <taxon>Myxococcota</taxon>
        <taxon>Myxococcia</taxon>
        <taxon>Myxococcales</taxon>
        <taxon>Cystobacterineae</taxon>
        <taxon>Myxococcaceae</taxon>
        <taxon>Corallococcus</taxon>
    </lineage>
</organism>
<dbReference type="InterPro" id="IPR013324">
    <property type="entry name" value="RNA_pol_sigma_r3/r4-like"/>
</dbReference>
<sequence>MSEQRKTGSLAALLREHLPWEQRAELDAVEGLEALLNQFVEAARDGWAWATTPLPAESFARHLARHLPAGRTLEVMRVLHGADLYLACACATGEPSALRAFEQNILRYIPARLGRVSPSMVDEVLQVLRERLLVGSGDTPPRIASYGGRGPLLTWVGIVAARIAGELVGRDARHELVAEPPEELARLLAPGDPEYALLREDARRLLVESLRKAVAVLPEQERTLLRLHHFHGFTMDRLTLMYGGSRSGIARRIAEAREQLLERVRMELAPRLKQDRLALESLLGLVSSRLDLSLQGLLD</sequence>
<proteinExistence type="predicted"/>
<comment type="caution">
    <text evidence="1">The sequence shown here is derived from an EMBL/GenBank/DDBJ whole genome shotgun (WGS) entry which is preliminary data.</text>
</comment>
<dbReference type="Gene3D" id="1.10.10.10">
    <property type="entry name" value="Winged helix-like DNA-binding domain superfamily/Winged helix DNA-binding domain"/>
    <property type="match status" value="1"/>
</dbReference>
<dbReference type="AlphaFoldDB" id="A0A7X4YJE2"/>
<dbReference type="InterPro" id="IPR036388">
    <property type="entry name" value="WH-like_DNA-bd_sf"/>
</dbReference>
<gene>
    <name evidence="1" type="ORF">GTZ93_42035</name>
</gene>
<dbReference type="RefSeq" id="WP_139915290.1">
    <property type="nucleotide sequence ID" value="NZ_CBCSLE010000017.1"/>
</dbReference>